<gene>
    <name evidence="2" type="ORF">LIER_12937</name>
</gene>
<protein>
    <submittedName>
        <fullName evidence="2">Uncharacterized protein</fullName>
    </submittedName>
</protein>
<feature type="compositionally biased region" description="Basic residues" evidence="1">
    <location>
        <begin position="21"/>
        <end position="31"/>
    </location>
</feature>
<evidence type="ECO:0000256" key="1">
    <source>
        <dbReference type="SAM" id="MobiDB-lite"/>
    </source>
</evidence>
<organism evidence="2 3">
    <name type="scientific">Lithospermum erythrorhizon</name>
    <name type="common">Purple gromwell</name>
    <name type="synonym">Lithospermum officinale var. erythrorhizon</name>
    <dbReference type="NCBI Taxonomy" id="34254"/>
    <lineage>
        <taxon>Eukaryota</taxon>
        <taxon>Viridiplantae</taxon>
        <taxon>Streptophyta</taxon>
        <taxon>Embryophyta</taxon>
        <taxon>Tracheophyta</taxon>
        <taxon>Spermatophyta</taxon>
        <taxon>Magnoliopsida</taxon>
        <taxon>eudicotyledons</taxon>
        <taxon>Gunneridae</taxon>
        <taxon>Pentapetalae</taxon>
        <taxon>asterids</taxon>
        <taxon>lamiids</taxon>
        <taxon>Boraginales</taxon>
        <taxon>Boraginaceae</taxon>
        <taxon>Boraginoideae</taxon>
        <taxon>Lithospermeae</taxon>
        <taxon>Lithospermum</taxon>
    </lineage>
</organism>
<accession>A0AAV3PYT6</accession>
<proteinExistence type="predicted"/>
<reference evidence="2 3" key="1">
    <citation type="submission" date="2024-01" db="EMBL/GenBank/DDBJ databases">
        <title>The complete chloroplast genome sequence of Lithospermum erythrorhizon: insights into the phylogenetic relationship among Boraginaceae species and the maternal lineages of purple gromwells.</title>
        <authorList>
            <person name="Okada T."/>
            <person name="Watanabe K."/>
        </authorList>
    </citation>
    <scope>NUCLEOTIDE SEQUENCE [LARGE SCALE GENOMIC DNA]</scope>
</reference>
<dbReference type="Proteomes" id="UP001454036">
    <property type="component" value="Unassembled WGS sequence"/>
</dbReference>
<feature type="compositionally biased region" description="Basic and acidic residues" evidence="1">
    <location>
        <begin position="63"/>
        <end position="73"/>
    </location>
</feature>
<feature type="region of interest" description="Disordered" evidence="1">
    <location>
        <begin position="1"/>
        <end position="83"/>
    </location>
</feature>
<evidence type="ECO:0000313" key="3">
    <source>
        <dbReference type="Proteomes" id="UP001454036"/>
    </source>
</evidence>
<evidence type="ECO:0000313" key="2">
    <source>
        <dbReference type="EMBL" id="GAA0155142.1"/>
    </source>
</evidence>
<dbReference type="AlphaFoldDB" id="A0AAV3PYT6"/>
<sequence length="83" mass="9986">MLYHKSKLYVEEISRRDYNPRKNHRRQHRGYRSPSPLCNQHAEGRDYNQEYYSSIPNTPSRPPLRDNRREKTNRGKALVCLVS</sequence>
<dbReference type="EMBL" id="BAABME010002553">
    <property type="protein sequence ID" value="GAA0155142.1"/>
    <property type="molecule type" value="Genomic_DNA"/>
</dbReference>
<feature type="compositionally biased region" description="Basic and acidic residues" evidence="1">
    <location>
        <begin position="8"/>
        <end position="20"/>
    </location>
</feature>
<keyword evidence="3" id="KW-1185">Reference proteome</keyword>
<name>A0AAV3PYT6_LITER</name>
<comment type="caution">
    <text evidence="2">The sequence shown here is derived from an EMBL/GenBank/DDBJ whole genome shotgun (WGS) entry which is preliminary data.</text>
</comment>